<accession>R7VKA4</accession>
<reference evidence="5" key="1">
    <citation type="submission" date="2012-12" db="EMBL/GenBank/DDBJ databases">
        <authorList>
            <person name="Hellsten U."/>
            <person name="Grimwood J."/>
            <person name="Chapman J.A."/>
            <person name="Shapiro H."/>
            <person name="Aerts A."/>
            <person name="Otillar R.P."/>
            <person name="Terry A.Y."/>
            <person name="Boore J.L."/>
            <person name="Simakov O."/>
            <person name="Marletaz F."/>
            <person name="Cho S.-J."/>
            <person name="Edsinger-Gonzales E."/>
            <person name="Havlak P."/>
            <person name="Kuo D.-H."/>
            <person name="Larsson T."/>
            <person name="Lv J."/>
            <person name="Arendt D."/>
            <person name="Savage R."/>
            <person name="Osoegawa K."/>
            <person name="de Jong P."/>
            <person name="Lindberg D.R."/>
            <person name="Seaver E.C."/>
            <person name="Weisblat D.A."/>
            <person name="Putnam N.H."/>
            <person name="Grigoriev I.V."/>
            <person name="Rokhsar D.S."/>
        </authorList>
    </citation>
    <scope>NUCLEOTIDE SEQUENCE</scope>
    <source>
        <strain evidence="5">I ESC-2004</strain>
    </source>
</reference>
<dbReference type="EnsemblMetazoa" id="CapteT191929">
    <property type="protein sequence ID" value="CapteP191929"/>
    <property type="gene ID" value="CapteG191929"/>
</dbReference>
<dbReference type="Gene3D" id="1.25.40.880">
    <property type="entry name" value="Alkyl sulfatase, dimerisation domain"/>
    <property type="match status" value="1"/>
</dbReference>
<dbReference type="CDD" id="cd07710">
    <property type="entry name" value="arylsulfatase_Sdsa1-like_MBL-fold"/>
    <property type="match status" value="1"/>
</dbReference>
<evidence type="ECO:0000313" key="3">
    <source>
        <dbReference type="EMBL" id="ELU16625.1"/>
    </source>
</evidence>
<evidence type="ECO:0000256" key="1">
    <source>
        <dbReference type="SAM" id="SignalP"/>
    </source>
</evidence>
<dbReference type="InterPro" id="IPR029228">
    <property type="entry name" value="Alkyl_sulf_dimr"/>
</dbReference>
<dbReference type="Gene3D" id="3.60.15.30">
    <property type="entry name" value="Metallo-beta-lactamase domain"/>
    <property type="match status" value="1"/>
</dbReference>
<dbReference type="EMBL" id="AMQN01004269">
    <property type="status" value="NOT_ANNOTATED_CDS"/>
    <property type="molecule type" value="Genomic_DNA"/>
</dbReference>
<dbReference type="Pfam" id="PF14863">
    <property type="entry name" value="Alkyl_sulf_dimr"/>
    <property type="match status" value="1"/>
</dbReference>
<name>R7VKA4_CAPTE</name>
<dbReference type="SUPFAM" id="SSF56281">
    <property type="entry name" value="Metallo-hydrolase/oxidoreductase"/>
    <property type="match status" value="1"/>
</dbReference>
<protein>
    <recommendedName>
        <fullName evidence="2">Alkyl sulfatase dimerisation domain-containing protein</fullName>
    </recommendedName>
</protein>
<dbReference type="InterPro" id="IPR038536">
    <property type="entry name" value="Alkyl/aryl-sulf_dimr_sf"/>
</dbReference>
<evidence type="ECO:0000313" key="4">
    <source>
        <dbReference type="EnsemblMetazoa" id="CapteP191929"/>
    </source>
</evidence>
<proteinExistence type="predicted"/>
<sequence>MALGIRIPAIIFCFAMVFCRPTSTEKTFPTMYQEIKQYKGKYSAQASPAELFQDVDYNTAASESNLIWAERLRNKTFATVVEGRVYQALHVSIGSPTVIVTPEDSLIWIDVPESAATAKECVDGFRSLPSIREKPVAAIVYTLHHPVHTRGAQVVAKDPHNKGARPTIIAHENLRKEDRNAETFRGVQMARATRMFGLQLESPPHLHDVNVPRAKFGKPAKITERPTDEIHFTSSNVVKRNIGGLELHFISVPGFTSDQMIVWMPQYNVLHGADVFFDSFPNLCSLRGQGSRDVLKWAKGTMIAASYKPRVFVATHASPMKGVYRIQETLTSYSDGIQSLHDQTVRFLLKGYPSDVIPAFVKLPPRLAGMKHMKMAYNTKDAVVRAICHFYVGWFSGFTEDLFAVDRFTRGDHLINMVGAFGLRREAARAFNAGEYAWALEVASYLWRFDQHDVFALDIRTESLKRIADVEGATLVRNYLYSSVVEDRNMVNNVIDTRRFLPSIHLDGVMRNLQFHVNSSAVDGVEEDSLFLHLTDVEVIYKLTIRNGILCYAEVEGTDVYSPILTTKDECILPEDTVCWRLMLTGETAFTEGEISQGSDIDIIRFFTYFDFTDEQPRGFIGQP</sequence>
<feature type="signal peptide" evidence="1">
    <location>
        <begin position="1"/>
        <end position="24"/>
    </location>
</feature>
<dbReference type="HOGENOM" id="CLU_014655_0_1_1"/>
<dbReference type="InterPro" id="IPR052195">
    <property type="entry name" value="Bact_Alkyl/Aryl-Sulfatase"/>
</dbReference>
<gene>
    <name evidence="3" type="ORF">CAPTEDRAFT_191929</name>
</gene>
<organism evidence="3">
    <name type="scientific">Capitella teleta</name>
    <name type="common">Polychaete worm</name>
    <dbReference type="NCBI Taxonomy" id="283909"/>
    <lineage>
        <taxon>Eukaryota</taxon>
        <taxon>Metazoa</taxon>
        <taxon>Spiralia</taxon>
        <taxon>Lophotrochozoa</taxon>
        <taxon>Annelida</taxon>
        <taxon>Polychaeta</taxon>
        <taxon>Sedentaria</taxon>
        <taxon>Scolecida</taxon>
        <taxon>Capitellidae</taxon>
        <taxon>Capitella</taxon>
    </lineage>
</organism>
<dbReference type="GO" id="GO:0018741">
    <property type="term" value="F:linear primary-alkylsulfatase activity"/>
    <property type="evidence" value="ECO:0007669"/>
    <property type="project" value="InterPro"/>
</dbReference>
<dbReference type="InterPro" id="IPR036866">
    <property type="entry name" value="RibonucZ/Hydroxyglut_hydro"/>
</dbReference>
<dbReference type="GO" id="GO:0046983">
    <property type="term" value="F:protein dimerization activity"/>
    <property type="evidence" value="ECO:0007669"/>
    <property type="project" value="InterPro"/>
</dbReference>
<dbReference type="AlphaFoldDB" id="R7VKA4"/>
<evidence type="ECO:0000259" key="2">
    <source>
        <dbReference type="Pfam" id="PF14863"/>
    </source>
</evidence>
<dbReference type="PANTHER" id="PTHR43223:SF2">
    <property type="entry name" value="METALLO-BETA-LACTAMASE DOMAIN-CONTAINING PROTEIN"/>
    <property type="match status" value="1"/>
</dbReference>
<keyword evidence="1" id="KW-0732">Signal</keyword>
<reference evidence="4" key="3">
    <citation type="submission" date="2015-06" db="UniProtKB">
        <authorList>
            <consortium name="EnsemblMetazoa"/>
        </authorList>
    </citation>
    <scope>IDENTIFICATION</scope>
</reference>
<feature type="domain" description="Alkyl sulfatase dimerisation" evidence="2">
    <location>
        <begin position="359"/>
        <end position="484"/>
    </location>
</feature>
<dbReference type="InterPro" id="IPR044097">
    <property type="entry name" value="Bds1/SdsA1_MBL-fold"/>
</dbReference>
<feature type="chain" id="PRO_5008789228" description="Alkyl sulfatase dimerisation domain-containing protein" evidence="1">
    <location>
        <begin position="25"/>
        <end position="624"/>
    </location>
</feature>
<evidence type="ECO:0000313" key="5">
    <source>
        <dbReference type="Proteomes" id="UP000014760"/>
    </source>
</evidence>
<keyword evidence="5" id="KW-1185">Reference proteome</keyword>
<reference evidence="3 5" key="2">
    <citation type="journal article" date="2013" name="Nature">
        <title>Insights into bilaterian evolution from three spiralian genomes.</title>
        <authorList>
            <person name="Simakov O."/>
            <person name="Marletaz F."/>
            <person name="Cho S.J."/>
            <person name="Edsinger-Gonzales E."/>
            <person name="Havlak P."/>
            <person name="Hellsten U."/>
            <person name="Kuo D.H."/>
            <person name="Larsson T."/>
            <person name="Lv J."/>
            <person name="Arendt D."/>
            <person name="Savage R."/>
            <person name="Osoegawa K."/>
            <person name="de Jong P."/>
            <person name="Grimwood J."/>
            <person name="Chapman J.A."/>
            <person name="Shapiro H."/>
            <person name="Aerts A."/>
            <person name="Otillar R.P."/>
            <person name="Terry A.Y."/>
            <person name="Boore J.L."/>
            <person name="Grigoriev I.V."/>
            <person name="Lindberg D.R."/>
            <person name="Seaver E.C."/>
            <person name="Weisblat D.A."/>
            <person name="Putnam N.H."/>
            <person name="Rokhsar D.S."/>
        </authorList>
    </citation>
    <scope>NUCLEOTIDE SEQUENCE</scope>
    <source>
        <strain evidence="3 5">I ESC-2004</strain>
    </source>
</reference>
<dbReference type="OrthoDB" id="449487at2759"/>
<dbReference type="PANTHER" id="PTHR43223">
    <property type="entry name" value="ALKYL/ARYL-SULFATASE"/>
    <property type="match status" value="1"/>
</dbReference>
<dbReference type="Proteomes" id="UP000014760">
    <property type="component" value="Unassembled WGS sequence"/>
</dbReference>
<dbReference type="EMBL" id="KB293048">
    <property type="protein sequence ID" value="ELU16625.1"/>
    <property type="molecule type" value="Genomic_DNA"/>
</dbReference>
<dbReference type="GO" id="GO:0018909">
    <property type="term" value="P:dodecyl sulfate metabolic process"/>
    <property type="evidence" value="ECO:0007669"/>
    <property type="project" value="InterPro"/>
</dbReference>